<dbReference type="AlphaFoldDB" id="A0A1F7JMC8"/>
<dbReference type="Proteomes" id="UP000176376">
    <property type="component" value="Unassembled WGS sequence"/>
</dbReference>
<evidence type="ECO:0000313" key="9">
    <source>
        <dbReference type="Proteomes" id="UP000176376"/>
    </source>
</evidence>
<evidence type="ECO:0000256" key="5">
    <source>
        <dbReference type="ARBA" id="ARBA00023284"/>
    </source>
</evidence>
<dbReference type="Gene3D" id="3.40.30.10">
    <property type="entry name" value="Glutaredoxin"/>
    <property type="match status" value="1"/>
</dbReference>
<dbReference type="PANTHER" id="PTHR13887:SF14">
    <property type="entry name" value="DISULFIDE BOND FORMATION PROTEIN D"/>
    <property type="match status" value="1"/>
</dbReference>
<dbReference type="InterPro" id="IPR012336">
    <property type="entry name" value="Thioredoxin-like_fold"/>
</dbReference>
<organism evidence="8 9">
    <name type="scientific">Candidatus Roizmanbacteria bacterium RIFCSPLOWO2_02_FULL_38_10</name>
    <dbReference type="NCBI Taxonomy" id="1802074"/>
    <lineage>
        <taxon>Bacteria</taxon>
        <taxon>Candidatus Roizmaniibacteriota</taxon>
    </lineage>
</organism>
<keyword evidence="2" id="KW-0732">Signal</keyword>
<dbReference type="CDD" id="cd02972">
    <property type="entry name" value="DsbA_family"/>
    <property type="match status" value="1"/>
</dbReference>
<proteinExistence type="inferred from homology"/>
<keyword evidence="6" id="KW-0812">Transmembrane</keyword>
<sequence>MEILEQRNQKQLVVWSSIVIVSVIALFGLWKMTTKDNNPIQFTFTNSDHIFGQNESKVTIVEYSDFQCPACRYYYNLIQPIKEKYKDKITFVYRNFPLTNSHKFAQVAAQAAESAGRQNKFYEMHDKLFDNQNIWSVTTDPKPEFKKYAQELKLDVEKWEKDFDSTEVKSKIAADVQSARDIGVNQTPTFYLNGVQMAGFSSSGDFEKSIQAALSK</sequence>
<keyword evidence="6" id="KW-0472">Membrane</keyword>
<comment type="similarity">
    <text evidence="1">Belongs to the thioredoxin family. DsbA subfamily.</text>
</comment>
<feature type="transmembrane region" description="Helical" evidence="6">
    <location>
        <begin position="12"/>
        <end position="30"/>
    </location>
</feature>
<reference evidence="8 9" key="1">
    <citation type="journal article" date="2016" name="Nat. Commun.">
        <title>Thousands of microbial genomes shed light on interconnected biogeochemical processes in an aquifer system.</title>
        <authorList>
            <person name="Anantharaman K."/>
            <person name="Brown C.T."/>
            <person name="Hug L.A."/>
            <person name="Sharon I."/>
            <person name="Castelle C.J."/>
            <person name="Probst A.J."/>
            <person name="Thomas B.C."/>
            <person name="Singh A."/>
            <person name="Wilkins M.J."/>
            <person name="Karaoz U."/>
            <person name="Brodie E.L."/>
            <person name="Williams K.H."/>
            <person name="Hubbard S.S."/>
            <person name="Banfield J.F."/>
        </authorList>
    </citation>
    <scope>NUCLEOTIDE SEQUENCE [LARGE SCALE GENOMIC DNA]</scope>
</reference>
<evidence type="ECO:0000256" key="3">
    <source>
        <dbReference type="ARBA" id="ARBA00023002"/>
    </source>
</evidence>
<dbReference type="InterPro" id="IPR013766">
    <property type="entry name" value="Thioredoxin_domain"/>
</dbReference>
<accession>A0A1F7JMC8</accession>
<keyword evidence="4" id="KW-1015">Disulfide bond</keyword>
<evidence type="ECO:0000256" key="2">
    <source>
        <dbReference type="ARBA" id="ARBA00022729"/>
    </source>
</evidence>
<dbReference type="PANTHER" id="PTHR13887">
    <property type="entry name" value="GLUTATHIONE S-TRANSFERASE KAPPA"/>
    <property type="match status" value="1"/>
</dbReference>
<dbReference type="STRING" id="1802074.A3J15_02375"/>
<protein>
    <recommendedName>
        <fullName evidence="7">Thioredoxin domain-containing protein</fullName>
    </recommendedName>
</protein>
<feature type="domain" description="Thioredoxin" evidence="7">
    <location>
        <begin position="18"/>
        <end position="215"/>
    </location>
</feature>
<dbReference type="GO" id="GO:0016491">
    <property type="term" value="F:oxidoreductase activity"/>
    <property type="evidence" value="ECO:0007669"/>
    <property type="project" value="UniProtKB-KW"/>
</dbReference>
<gene>
    <name evidence="8" type="ORF">A3J15_02375</name>
</gene>
<dbReference type="EMBL" id="MGAY01000025">
    <property type="protein sequence ID" value="OGK56761.1"/>
    <property type="molecule type" value="Genomic_DNA"/>
</dbReference>
<comment type="caution">
    <text evidence="8">The sequence shown here is derived from an EMBL/GenBank/DDBJ whole genome shotgun (WGS) entry which is preliminary data.</text>
</comment>
<keyword evidence="5" id="KW-0676">Redox-active center</keyword>
<keyword evidence="3" id="KW-0560">Oxidoreductase</keyword>
<dbReference type="PROSITE" id="PS51352">
    <property type="entry name" value="THIOREDOXIN_2"/>
    <property type="match status" value="1"/>
</dbReference>
<dbReference type="InterPro" id="IPR036249">
    <property type="entry name" value="Thioredoxin-like_sf"/>
</dbReference>
<dbReference type="SUPFAM" id="SSF52833">
    <property type="entry name" value="Thioredoxin-like"/>
    <property type="match status" value="1"/>
</dbReference>
<evidence type="ECO:0000256" key="4">
    <source>
        <dbReference type="ARBA" id="ARBA00023157"/>
    </source>
</evidence>
<name>A0A1F7JMC8_9BACT</name>
<keyword evidence="6" id="KW-1133">Transmembrane helix</keyword>
<evidence type="ECO:0000259" key="7">
    <source>
        <dbReference type="PROSITE" id="PS51352"/>
    </source>
</evidence>
<evidence type="ECO:0000256" key="1">
    <source>
        <dbReference type="ARBA" id="ARBA00005791"/>
    </source>
</evidence>
<evidence type="ECO:0000256" key="6">
    <source>
        <dbReference type="SAM" id="Phobius"/>
    </source>
</evidence>
<dbReference type="Pfam" id="PF13462">
    <property type="entry name" value="Thioredoxin_4"/>
    <property type="match status" value="1"/>
</dbReference>
<evidence type="ECO:0000313" key="8">
    <source>
        <dbReference type="EMBL" id="OGK56761.1"/>
    </source>
</evidence>